<dbReference type="InterPro" id="IPR013780">
    <property type="entry name" value="Glyco_hydro_b"/>
</dbReference>
<dbReference type="SUPFAM" id="SSF51011">
    <property type="entry name" value="Glycosyl hydrolase domain"/>
    <property type="match status" value="1"/>
</dbReference>
<comment type="similarity">
    <text evidence="1">Belongs to the glycosyl hydrolase 27 family.</text>
</comment>
<name>A0A2P0VP48_9VIRU</name>
<dbReference type="InterPro" id="IPR041233">
    <property type="entry name" value="Melibiase_C"/>
</dbReference>
<dbReference type="PRINTS" id="PR00740">
    <property type="entry name" value="GLHYDRLASE27"/>
</dbReference>
<sequence>MSPYMGWSSWNDCGINVTEDRILDTANQLKKLGLFDLGYNFINIDDGFFSGRDSDGNIIVDPHKFPNGMRTVLQNIKSQGFKTGIYSDAGKHTCGYFHDHHQEGKYCGLEGHDEQDIDTYLVNWDCDLLKVDWCGGWMRLNKKNRYTEISEIIRRRKPDAIYNVCCWQWPGQWVTEVADCWRIAPDLQPKFSSIMDTLHAAKNLNQYSSVSKWNDLDMLQVGNGMTLEEDRSHFTMWAVMNTPLVLGTDLSRITPDLLDIISNKEILDLHKDPLGKPAVKVKTSNDVSIWSKPLVGNRNAFVLLNESPGIRMVQLPVASRIKQLRDVWNKTNIHIKGNVTVRLSPHAVSVLVSMNE</sequence>
<dbReference type="Pfam" id="PF17801">
    <property type="entry name" value="Melibiase_C"/>
    <property type="match status" value="1"/>
</dbReference>
<dbReference type="Proteomes" id="UP000244773">
    <property type="component" value="Segment"/>
</dbReference>
<reference evidence="6" key="1">
    <citation type="journal article" date="2018" name="Virology">
        <title>A giant virus infecting green algae encodes key fermentation genes.</title>
        <authorList>
            <person name="Schvarcz C.R."/>
            <person name="Steward G.F."/>
        </authorList>
    </citation>
    <scope>NUCLEOTIDE SEQUENCE [LARGE SCALE GENOMIC DNA]</scope>
</reference>
<dbReference type="Gene3D" id="3.20.20.70">
    <property type="entry name" value="Aldolase class I"/>
    <property type="match status" value="1"/>
</dbReference>
<dbReference type="PANTHER" id="PTHR11452">
    <property type="entry name" value="ALPHA-GALACTOSIDASE/ALPHA-N-ACETYLGALACTOSAMINIDASE"/>
    <property type="match status" value="1"/>
</dbReference>
<dbReference type="InterPro" id="IPR002241">
    <property type="entry name" value="Glyco_hydro_27"/>
</dbReference>
<protein>
    <submittedName>
        <fullName evidence="6">Alpha-galactosidase</fullName>
    </submittedName>
</protein>
<evidence type="ECO:0000256" key="2">
    <source>
        <dbReference type="ARBA" id="ARBA00022729"/>
    </source>
</evidence>
<keyword evidence="7" id="KW-1185">Reference proteome</keyword>
<dbReference type="Pfam" id="PF16499">
    <property type="entry name" value="Melibiase_2"/>
    <property type="match status" value="1"/>
</dbReference>
<evidence type="ECO:0000256" key="4">
    <source>
        <dbReference type="ARBA" id="ARBA00023295"/>
    </source>
</evidence>
<organism evidence="6">
    <name type="scientific">Tetraselmis virus 1</name>
    <dbReference type="NCBI Taxonomy" id="2060617"/>
    <lineage>
        <taxon>Viruses</taxon>
        <taxon>Varidnaviria</taxon>
        <taxon>Bamfordvirae</taxon>
        <taxon>Nucleocytoviricota</taxon>
        <taxon>Megaviricetes</taxon>
        <taxon>Imitervirales</taxon>
        <taxon>Allomimiviridae</taxon>
        <taxon>Oceanusvirus</taxon>
        <taxon>Oceanusvirus kaneohense</taxon>
    </lineage>
</organism>
<gene>
    <name evidence="6" type="ORF">TetV_601</name>
</gene>
<dbReference type="GO" id="GO:0004553">
    <property type="term" value="F:hydrolase activity, hydrolyzing O-glycosyl compounds"/>
    <property type="evidence" value="ECO:0007669"/>
    <property type="project" value="InterPro"/>
</dbReference>
<dbReference type="Gene3D" id="2.60.40.1180">
    <property type="entry name" value="Golgi alpha-mannosidase II"/>
    <property type="match status" value="1"/>
</dbReference>
<dbReference type="PANTHER" id="PTHR11452:SF75">
    <property type="entry name" value="ALPHA-GALACTOSIDASE MEL1"/>
    <property type="match status" value="1"/>
</dbReference>
<keyword evidence="4" id="KW-0326">Glycosidase</keyword>
<accession>A0A2P0VP48</accession>
<evidence type="ECO:0000256" key="3">
    <source>
        <dbReference type="ARBA" id="ARBA00022801"/>
    </source>
</evidence>
<dbReference type="InterPro" id="IPR017853">
    <property type="entry name" value="GH"/>
</dbReference>
<dbReference type="CDD" id="cd14792">
    <property type="entry name" value="GH27"/>
    <property type="match status" value="1"/>
</dbReference>
<evidence type="ECO:0000313" key="6">
    <source>
        <dbReference type="EMBL" id="AUF82683.1"/>
    </source>
</evidence>
<proteinExistence type="inferred from homology"/>
<keyword evidence="3" id="KW-0378">Hydrolase</keyword>
<evidence type="ECO:0000256" key="1">
    <source>
        <dbReference type="ARBA" id="ARBA00009743"/>
    </source>
</evidence>
<dbReference type="EMBL" id="KY322437">
    <property type="protein sequence ID" value="AUF82683.1"/>
    <property type="molecule type" value="Genomic_DNA"/>
</dbReference>
<dbReference type="InterPro" id="IPR013785">
    <property type="entry name" value="Aldolase_TIM"/>
</dbReference>
<keyword evidence="2" id="KW-0732">Signal</keyword>
<evidence type="ECO:0000313" key="7">
    <source>
        <dbReference type="Proteomes" id="UP000244773"/>
    </source>
</evidence>
<feature type="domain" description="Alpha galactosidase C-terminal" evidence="5">
    <location>
        <begin position="285"/>
        <end position="351"/>
    </location>
</feature>
<dbReference type="SUPFAM" id="SSF51445">
    <property type="entry name" value="(Trans)glycosidases"/>
    <property type="match status" value="1"/>
</dbReference>
<evidence type="ECO:0000259" key="5">
    <source>
        <dbReference type="Pfam" id="PF17801"/>
    </source>
</evidence>
<dbReference type="GO" id="GO:0005975">
    <property type="term" value="P:carbohydrate metabolic process"/>
    <property type="evidence" value="ECO:0007669"/>
    <property type="project" value="InterPro"/>
</dbReference>